<evidence type="ECO:0000256" key="5">
    <source>
        <dbReference type="ARBA" id="ARBA00022670"/>
    </source>
</evidence>
<keyword evidence="7 10" id="KW-0720">Serine protease</keyword>
<dbReference type="Gene3D" id="2.60.40.1120">
    <property type="entry name" value="Carboxypeptidase-like, regulatory domain"/>
    <property type="match status" value="1"/>
</dbReference>
<gene>
    <name evidence="14" type="ORF">FHS12_000363</name>
</gene>
<dbReference type="Pfam" id="PF00082">
    <property type="entry name" value="Peptidase_S8"/>
    <property type="match status" value="1"/>
</dbReference>
<dbReference type="SUPFAM" id="SSF51004">
    <property type="entry name" value="C-terminal (heme d1) domain of cytochrome cd1-nitrite reductase"/>
    <property type="match status" value="1"/>
</dbReference>
<evidence type="ECO:0000256" key="1">
    <source>
        <dbReference type="ARBA" id="ARBA00004138"/>
    </source>
</evidence>
<keyword evidence="15" id="KW-1185">Reference proteome</keyword>
<keyword evidence="9" id="KW-0966">Cell projection</keyword>
<feature type="active site" description="Charge relay system" evidence="10">
    <location>
        <position position="251"/>
    </location>
</feature>
<feature type="active site" description="Charge relay system" evidence="10">
    <location>
        <position position="202"/>
    </location>
</feature>
<dbReference type="PRINTS" id="PR00723">
    <property type="entry name" value="SUBTILISIN"/>
</dbReference>
<keyword evidence="6 10" id="KW-0378">Hydrolase</keyword>
<evidence type="ECO:0000256" key="8">
    <source>
        <dbReference type="ARBA" id="ARBA00023069"/>
    </source>
</evidence>
<keyword evidence="8" id="KW-0969">Cilium</keyword>
<dbReference type="InterPro" id="IPR011048">
    <property type="entry name" value="Haem_d1_sf"/>
</dbReference>
<evidence type="ECO:0000256" key="3">
    <source>
        <dbReference type="ARBA" id="ARBA00011073"/>
    </source>
</evidence>
<dbReference type="PROSITE" id="PS51892">
    <property type="entry name" value="SUBTILASE"/>
    <property type="match status" value="1"/>
</dbReference>
<dbReference type="SUPFAM" id="SSF52743">
    <property type="entry name" value="Subtilisin-like"/>
    <property type="match status" value="1"/>
</dbReference>
<evidence type="ECO:0000259" key="13">
    <source>
        <dbReference type="Pfam" id="PF22544"/>
    </source>
</evidence>
<evidence type="ECO:0000313" key="15">
    <source>
        <dbReference type="Proteomes" id="UP000577707"/>
    </source>
</evidence>
<name>A0A7W5A0Y7_9ACTN</name>
<evidence type="ECO:0000256" key="11">
    <source>
        <dbReference type="SAM" id="SignalP"/>
    </source>
</evidence>
<dbReference type="Proteomes" id="UP000577707">
    <property type="component" value="Unassembled WGS sequence"/>
</dbReference>
<dbReference type="InterPro" id="IPR015500">
    <property type="entry name" value="Peptidase_S8_subtilisin-rel"/>
</dbReference>
<feature type="active site" description="Charge relay system" evidence="10">
    <location>
        <position position="427"/>
    </location>
</feature>
<dbReference type="PANTHER" id="PTHR43806">
    <property type="entry name" value="PEPTIDASE S8"/>
    <property type="match status" value="1"/>
</dbReference>
<sequence>MTTTRWKPAWLSTTRPRTAHMVLAAALAAVALPAGATLSAASAADAEAGPEVEPRVLTELSRDDTTTFWVYLEGKAELDDAARITDRARQGEVVRDELQETAKASQAGLIEVLDEAGADYQPFWIANAVEVTGDADLLDRITSLPEVDQVTADRTYTLPEPTPAGEIAATGDVEWGIDRIGAPKVWDEFDADGEGIVVGSIDSGVQYNHPALVEQYRGNNGDGTFSHDYSWWDPGVSCGIINTVPCDNVGHGTHTVGTMVGDDGGDNHIGVAPGATWIAAKGCSGSTCNQSMLLSSGEFMLAPTTRGGRNPRPDLRPDVINNSWGSAAAGEDPWFKQTVDAWVAAGIFPVFSNGNEGPTCGSDGNPGNMEASYGVGAFDADGNIASFSSRGPSQWDDDLIKPDVSAPGVAIRSSYPGSKYAVGSGTSMAAPHVAGSIALLWSAAPAVRRDIDLTRRLLDETAIDVEDLSCGGTAGDNNVWGQGRLDTYAAAAAAPRGETGTVSGTVTDAETGAPVANATISVNASSGPVGLPATTDAEGRFSALVSTGSYTVTASATAYVDGSQPAAVGTGETTTVDLALEAPAGKALALSDDALDFGSVPIGTTADAETITLTNTGGVPVTVFDVTDHANGFVHEGGTCSGVPFQLSRLETCTLEISFRPTEQGPSQTSLAIASSADPDQRISVQGAGTPIPARVGSLQTASLQKYLQSAVIDPAGRYAYFGTANLGEPLPGVIVKYDLKTFKRVGTISVGIGQKMLQTGVMDPSGKYAYFGIATSPARVVRIDLDTFKMDKILMLAADEYNIRSSIIDPDGRYAYFGTGTNPGKVVKVDLATFTRVGAAVVTGEYLATGVIDPAGEFGYFGTMNYPEARVVKVDLDTMAQVGSITLGSGERYLRSSVMDPAGRYAYFGSGEASAGKLVRVDLAEFKRDTAIDVAVGLTSGVIDPSGRFATFGTVDTPGRVFNIDLDTFEKSGSVTLGKGEDGLVSAIIDPKGEHVYFGTRTGPGKVVKVRVGAPYRLSAEAHETRTGFAADLAWHGATAPQVDVVRGGVVVATVPNTGRYTDEIVDRSTSSSEYRICDTGTDRCSNPVTAEVTPAD</sequence>
<evidence type="ECO:0000256" key="4">
    <source>
        <dbReference type="ARBA" id="ARBA00022490"/>
    </source>
</evidence>
<dbReference type="EMBL" id="JACHXG010000001">
    <property type="protein sequence ID" value="MBB3087440.1"/>
    <property type="molecule type" value="Genomic_DNA"/>
</dbReference>
<dbReference type="InterPro" id="IPR008969">
    <property type="entry name" value="CarboxyPept-like_regulatory"/>
</dbReference>
<dbReference type="Gene3D" id="2.60.40.10">
    <property type="entry name" value="Immunoglobulins"/>
    <property type="match status" value="1"/>
</dbReference>
<evidence type="ECO:0000256" key="10">
    <source>
        <dbReference type="PROSITE-ProRule" id="PRU01240"/>
    </source>
</evidence>
<dbReference type="GO" id="GO:0005975">
    <property type="term" value="P:carbohydrate metabolic process"/>
    <property type="evidence" value="ECO:0007669"/>
    <property type="project" value="UniProtKB-ARBA"/>
</dbReference>
<feature type="chain" id="PRO_5039014506" evidence="11">
    <location>
        <begin position="37"/>
        <end position="1098"/>
    </location>
</feature>
<evidence type="ECO:0000256" key="9">
    <source>
        <dbReference type="ARBA" id="ARBA00023273"/>
    </source>
</evidence>
<dbReference type="PROSITE" id="PS00138">
    <property type="entry name" value="SUBTILASE_SER"/>
    <property type="match status" value="1"/>
</dbReference>
<feature type="signal peptide" evidence="11">
    <location>
        <begin position="1"/>
        <end position="36"/>
    </location>
</feature>
<keyword evidence="11" id="KW-0732">Signal</keyword>
<dbReference type="SUPFAM" id="SSF49464">
    <property type="entry name" value="Carboxypeptidase regulatory domain-like"/>
    <property type="match status" value="1"/>
</dbReference>
<accession>A0A7W5A0Y7</accession>
<dbReference type="CDD" id="cd07481">
    <property type="entry name" value="Peptidases_S8_BacillopeptidaseF-like"/>
    <property type="match status" value="1"/>
</dbReference>
<dbReference type="GO" id="GO:0004252">
    <property type="term" value="F:serine-type endopeptidase activity"/>
    <property type="evidence" value="ECO:0007669"/>
    <property type="project" value="UniProtKB-UniRule"/>
</dbReference>
<dbReference type="PANTHER" id="PTHR43806:SF11">
    <property type="entry name" value="CEREVISIN-RELATED"/>
    <property type="match status" value="1"/>
</dbReference>
<protein>
    <submittedName>
        <fullName evidence="14">Subtilisin family serine protease</fullName>
    </submittedName>
</protein>
<dbReference type="Pfam" id="PF22544">
    <property type="entry name" value="HYDIN_VesB_CFA65-like_Ig"/>
    <property type="match status" value="1"/>
</dbReference>
<dbReference type="GO" id="GO:0006508">
    <property type="term" value="P:proteolysis"/>
    <property type="evidence" value="ECO:0007669"/>
    <property type="project" value="UniProtKB-KW"/>
</dbReference>
<dbReference type="Pfam" id="PF13620">
    <property type="entry name" value="CarboxypepD_reg"/>
    <property type="match status" value="1"/>
</dbReference>
<keyword evidence="4" id="KW-0963">Cytoplasm</keyword>
<dbReference type="InterPro" id="IPR000209">
    <property type="entry name" value="Peptidase_S8/S53_dom"/>
</dbReference>
<evidence type="ECO:0000256" key="7">
    <source>
        <dbReference type="ARBA" id="ARBA00022825"/>
    </source>
</evidence>
<comment type="similarity">
    <text evidence="3 10">Belongs to the peptidase S8 family.</text>
</comment>
<dbReference type="NCBIfam" id="NF012200">
    <property type="entry name" value="choice_anch_D"/>
    <property type="match status" value="1"/>
</dbReference>
<comment type="subcellular location">
    <subcellularLocation>
        <location evidence="1">Cell projection</location>
        <location evidence="1">Cilium</location>
    </subcellularLocation>
    <subcellularLocation>
        <location evidence="2">Cytoplasm</location>
    </subcellularLocation>
</comment>
<evidence type="ECO:0000256" key="6">
    <source>
        <dbReference type="ARBA" id="ARBA00022801"/>
    </source>
</evidence>
<feature type="domain" description="Peptidase S8/S53" evidence="12">
    <location>
        <begin position="193"/>
        <end position="466"/>
    </location>
</feature>
<evidence type="ECO:0000313" key="14">
    <source>
        <dbReference type="EMBL" id="MBB3087440.1"/>
    </source>
</evidence>
<dbReference type="Gene3D" id="3.40.50.200">
    <property type="entry name" value="Peptidase S8/S53 domain"/>
    <property type="match status" value="1"/>
</dbReference>
<dbReference type="AlphaFoldDB" id="A0A7W5A0Y7"/>
<evidence type="ECO:0000259" key="12">
    <source>
        <dbReference type="Pfam" id="PF00082"/>
    </source>
</evidence>
<organism evidence="14 15">
    <name type="scientific">Nocardioides albus</name>
    <dbReference type="NCBI Taxonomy" id="1841"/>
    <lineage>
        <taxon>Bacteria</taxon>
        <taxon>Bacillati</taxon>
        <taxon>Actinomycetota</taxon>
        <taxon>Actinomycetes</taxon>
        <taxon>Propionibacteriales</taxon>
        <taxon>Nocardioidaceae</taxon>
        <taxon>Nocardioides</taxon>
    </lineage>
</organism>
<keyword evidence="5 10" id="KW-0645">Protease</keyword>
<dbReference type="InterPro" id="IPR013783">
    <property type="entry name" value="Ig-like_fold"/>
</dbReference>
<dbReference type="InterPro" id="IPR050131">
    <property type="entry name" value="Peptidase_S8_subtilisin-like"/>
</dbReference>
<dbReference type="RefSeq" id="WP_183541670.1">
    <property type="nucleotide sequence ID" value="NZ_BMQT01000001.1"/>
</dbReference>
<dbReference type="InterPro" id="IPR053879">
    <property type="entry name" value="HYDIN_VesB_CFA65-like_Ig"/>
</dbReference>
<comment type="caution">
    <text evidence="14">The sequence shown here is derived from an EMBL/GenBank/DDBJ whole genome shotgun (WGS) entry which is preliminary data.</text>
</comment>
<reference evidence="14 15" key="1">
    <citation type="submission" date="2020-08" db="EMBL/GenBank/DDBJ databases">
        <title>Genomic Encyclopedia of Type Strains, Phase III (KMG-III): the genomes of soil and plant-associated and newly described type strains.</title>
        <authorList>
            <person name="Whitman W."/>
        </authorList>
    </citation>
    <scope>NUCLEOTIDE SEQUENCE [LARGE SCALE GENOMIC DNA]</scope>
    <source>
        <strain evidence="14 15">CECT 3302</strain>
    </source>
</reference>
<dbReference type="InterPro" id="IPR036852">
    <property type="entry name" value="Peptidase_S8/S53_dom_sf"/>
</dbReference>
<feature type="domain" description="HYDIN/VesB/CFA65-like Ig-like" evidence="13">
    <location>
        <begin position="588"/>
        <end position="688"/>
    </location>
</feature>
<proteinExistence type="inferred from homology"/>
<dbReference type="InterPro" id="IPR023828">
    <property type="entry name" value="Peptidase_S8_Ser-AS"/>
</dbReference>
<dbReference type="InterPro" id="IPR033857">
    <property type="entry name" value="Bacillopeptidase_F"/>
</dbReference>
<evidence type="ECO:0000256" key="2">
    <source>
        <dbReference type="ARBA" id="ARBA00004496"/>
    </source>
</evidence>